<keyword evidence="4 5" id="KW-0472">Membrane</keyword>
<dbReference type="InterPro" id="IPR002293">
    <property type="entry name" value="AA/rel_permease1"/>
</dbReference>
<feature type="transmembrane region" description="Helical" evidence="5">
    <location>
        <begin position="103"/>
        <end position="134"/>
    </location>
</feature>
<keyword evidence="3 5" id="KW-1133">Transmembrane helix</keyword>
<evidence type="ECO:0000256" key="4">
    <source>
        <dbReference type="ARBA" id="ARBA00023136"/>
    </source>
</evidence>
<proteinExistence type="predicted"/>
<feature type="transmembrane region" description="Helical" evidence="5">
    <location>
        <begin position="372"/>
        <end position="391"/>
    </location>
</feature>
<feature type="transmembrane region" description="Helical" evidence="5">
    <location>
        <begin position="213"/>
        <end position="236"/>
    </location>
</feature>
<feature type="transmembrane region" description="Helical" evidence="5">
    <location>
        <begin position="170"/>
        <end position="193"/>
    </location>
</feature>
<comment type="subcellular location">
    <subcellularLocation>
        <location evidence="1">Membrane</location>
        <topology evidence="1">Multi-pass membrane protein</topology>
    </subcellularLocation>
</comment>
<sequence>MAKSSSINTLARTRASHTRPLANVARASATTSMLLIIPLWHANATLNVLQPLGYLAIPGALWMTIFAMPFVIIMAYSATGIYRARSRHTGDFAFTSDTLGHRWAVLNAGALLVEHAAAFALVAATGALAVVTAVPAAAPMRVPIALFIAIAVAITASLRTTRNYRLAAAIAIIAFALMVFYGMIAMNVAPVFAGAPSESLERVRAAVSAQDTATIPLALLSCFAICLSPAVFLRHLTSDLRSFARPRAYNAGVFISVCAIAISLLLIGVAFGIADVDSHYLVPDSGALIGALRAISVPEWQISIFAFALALAALTAARSLVDGATDLVDELSHAHLLPENASRDMRDTGLIPLVYTAVAAIILIGFSGQVHAIVPLVVLPGFVSYALTRWASVKHWKTNLRLEGHPHERRVMKRARIGAFAGLLTSLVALVATVVADAVNGAWIAVGLLAIAYVILYLFRRYDVNERVHASESPVPLGEHAGRIHALIAAPDFGPATIHAAKLTAAMRPYRVEYVHVDEGGTDLEDTYEAWQQGRSDIDLTLLAASGTRSAHAFIDHVRRIRAGHPGQLVNVVVPHAQLRTRLRTRTYNRQNRYLRRILMREPGVVVSTITWKTNGKES</sequence>
<evidence type="ECO:0000313" key="6">
    <source>
        <dbReference type="EMBL" id="MDT3767732.1"/>
    </source>
</evidence>
<accession>A0ABU3IBH2</accession>
<keyword evidence="7" id="KW-1185">Reference proteome</keyword>
<evidence type="ECO:0000256" key="3">
    <source>
        <dbReference type="ARBA" id="ARBA00022989"/>
    </source>
</evidence>
<evidence type="ECO:0000256" key="5">
    <source>
        <dbReference type="SAM" id="Phobius"/>
    </source>
</evidence>
<feature type="transmembrane region" description="Helical" evidence="5">
    <location>
        <begin position="442"/>
        <end position="459"/>
    </location>
</feature>
<name>A0ABU3IBH2_9ACTO</name>
<dbReference type="Pfam" id="PF13520">
    <property type="entry name" value="AA_permease_2"/>
    <property type="match status" value="1"/>
</dbReference>
<feature type="transmembrane region" description="Helical" evidence="5">
    <location>
        <begin position="300"/>
        <end position="321"/>
    </location>
</feature>
<dbReference type="EMBL" id="JASXSX010000001">
    <property type="protein sequence ID" value="MDT3767732.1"/>
    <property type="molecule type" value="Genomic_DNA"/>
</dbReference>
<comment type="caution">
    <text evidence="6">The sequence shown here is derived from an EMBL/GenBank/DDBJ whole genome shotgun (WGS) entry which is preliminary data.</text>
</comment>
<gene>
    <name evidence="6" type="ORF">QS713_06625</name>
</gene>
<dbReference type="PANTHER" id="PTHR47704">
    <property type="entry name" value="POTASSIUM TRANSPORTER KIMA"/>
    <property type="match status" value="1"/>
</dbReference>
<dbReference type="Proteomes" id="UP001247542">
    <property type="component" value="Unassembled WGS sequence"/>
</dbReference>
<dbReference type="Gene3D" id="1.20.1740.10">
    <property type="entry name" value="Amino acid/polyamine transporter I"/>
    <property type="match status" value="1"/>
</dbReference>
<organism evidence="6 7">
    <name type="scientific">Gleimia hominis</name>
    <dbReference type="NCBI Taxonomy" id="595468"/>
    <lineage>
        <taxon>Bacteria</taxon>
        <taxon>Bacillati</taxon>
        <taxon>Actinomycetota</taxon>
        <taxon>Actinomycetes</taxon>
        <taxon>Actinomycetales</taxon>
        <taxon>Actinomycetaceae</taxon>
        <taxon>Gleimia</taxon>
    </lineage>
</organism>
<feature type="transmembrane region" description="Helical" evidence="5">
    <location>
        <begin position="248"/>
        <end position="274"/>
    </location>
</feature>
<feature type="transmembrane region" description="Helical" evidence="5">
    <location>
        <begin position="60"/>
        <end position="82"/>
    </location>
</feature>
<feature type="transmembrane region" description="Helical" evidence="5">
    <location>
        <begin position="417"/>
        <end position="436"/>
    </location>
</feature>
<dbReference type="PANTHER" id="PTHR47704:SF1">
    <property type="entry name" value="POTASSIUM TRANSPORTER KIMA"/>
    <property type="match status" value="1"/>
</dbReference>
<dbReference type="RefSeq" id="WP_313273571.1">
    <property type="nucleotide sequence ID" value="NZ_JASXSX010000001.1"/>
</dbReference>
<keyword evidence="2 5" id="KW-0812">Transmembrane</keyword>
<evidence type="ECO:0000313" key="7">
    <source>
        <dbReference type="Proteomes" id="UP001247542"/>
    </source>
</evidence>
<dbReference type="InterPro" id="IPR053153">
    <property type="entry name" value="APC_K+_Transporter"/>
</dbReference>
<evidence type="ECO:0000256" key="1">
    <source>
        <dbReference type="ARBA" id="ARBA00004141"/>
    </source>
</evidence>
<evidence type="ECO:0000256" key="2">
    <source>
        <dbReference type="ARBA" id="ARBA00022692"/>
    </source>
</evidence>
<reference evidence="6 7" key="1">
    <citation type="submission" date="2023-06" db="EMBL/GenBank/DDBJ databases">
        <title>Draft genome sequence of Gleimia hominis type strain CCUG 57540T.</title>
        <authorList>
            <person name="Salva-Serra F."/>
            <person name="Cardew S."/>
            <person name="Jensie Markopoulos S."/>
            <person name="Ohlen M."/>
            <person name="Inganas E."/>
            <person name="Svensson-Stadler L."/>
            <person name="Moore E.R.B."/>
        </authorList>
    </citation>
    <scope>NUCLEOTIDE SEQUENCE [LARGE SCALE GENOMIC DNA]</scope>
    <source>
        <strain evidence="6 7">CCUG 57540</strain>
    </source>
</reference>
<feature type="transmembrane region" description="Helical" evidence="5">
    <location>
        <begin position="349"/>
        <end position="366"/>
    </location>
</feature>
<protein>
    <submittedName>
        <fullName evidence="6">Amino acid permease</fullName>
    </submittedName>
</protein>
<feature type="transmembrane region" description="Helical" evidence="5">
    <location>
        <begin position="21"/>
        <end position="40"/>
    </location>
</feature>
<feature type="transmembrane region" description="Helical" evidence="5">
    <location>
        <begin position="140"/>
        <end position="158"/>
    </location>
</feature>